<accession>A0AAV5A442</accession>
<sequence>MRVFAQVCKSSLSSSSSLKPKSLLFRSQESEQAIRKWLISKEGPHFSLQTLHISRLNDLFAILPTRSHEYRFMKMKPSPPILGSFISLSCYFGLFPDLYRVAPLKIDGSTAWHTPPYPFTRKLPHSGRVVVSLKSPPIVGMNFIKKGIHLESKEARSYSPKHSSILHTRRKIHLYQWFPVRTDLLNEDCVTAFYPDKYDGKPNQFDGLPGSSEGFLSYSFMPTRWRIRDFAMFSQDTHKIYYDPDYAKLEGYPDLVVQPSLQVTVMLDVLLAYMHQGFMCNALEYRVINPLFCNREIRVFRYPYSGTNQPLCLDDLTPDPTALIELEGSLKDKSTTRQEIKRSILPRRSGLKGRVLIWTEDENGTVGTVVFATLIKRTSPVWQLDSRTGYILPVGSTWPPEEKRNNNHPTGQRPLEDDTRNPDQEIVEEPVTFDSLGRPILRHISQPLRAWPSRHPWQQNDDDIAALDSERDARKQYAARLEESRNLLKQLARKEGNNFSDLD</sequence>
<dbReference type="InterPro" id="IPR029069">
    <property type="entry name" value="HotDog_dom_sf"/>
</dbReference>
<evidence type="ECO:0000313" key="4">
    <source>
        <dbReference type="EMBL" id="GJJ08392.1"/>
    </source>
</evidence>
<dbReference type="InterPro" id="IPR052741">
    <property type="entry name" value="Mitochondrial_HTD2"/>
</dbReference>
<dbReference type="PANTHER" id="PTHR28152:SF1">
    <property type="entry name" value="HYDROXYACYL-THIOESTER DEHYDRATASE TYPE 2, MITOCHONDRIAL"/>
    <property type="match status" value="1"/>
</dbReference>
<dbReference type="GO" id="GO:0005739">
    <property type="term" value="C:mitochondrion"/>
    <property type="evidence" value="ECO:0007669"/>
    <property type="project" value="TreeGrafter"/>
</dbReference>
<gene>
    <name evidence="4" type="ORF">Clacol_002607</name>
</gene>
<dbReference type="EMBL" id="BPWL01000003">
    <property type="protein sequence ID" value="GJJ08392.1"/>
    <property type="molecule type" value="Genomic_DNA"/>
</dbReference>
<dbReference type="InterPro" id="IPR039569">
    <property type="entry name" value="FAS1-like_DH_region"/>
</dbReference>
<dbReference type="SUPFAM" id="SSF54637">
    <property type="entry name" value="Thioesterase/thiol ester dehydrase-isomerase"/>
    <property type="match status" value="1"/>
</dbReference>
<comment type="caution">
    <text evidence="4">The sequence shown here is derived from an EMBL/GenBank/DDBJ whole genome shotgun (WGS) entry which is preliminary data.</text>
</comment>
<dbReference type="Pfam" id="PF13452">
    <property type="entry name" value="FAS1_DH_region"/>
    <property type="match status" value="1"/>
</dbReference>
<dbReference type="GO" id="GO:0019171">
    <property type="term" value="F:(3R)-hydroxyacyl-[acyl-carrier-protein] dehydratase activity"/>
    <property type="evidence" value="ECO:0007669"/>
    <property type="project" value="TreeGrafter"/>
</dbReference>
<reference evidence="4" key="1">
    <citation type="submission" date="2021-10" db="EMBL/GenBank/DDBJ databases">
        <title>De novo Genome Assembly of Clathrus columnatus (Basidiomycota, Fungi) Using Illumina and Nanopore Sequence Data.</title>
        <authorList>
            <person name="Ogiso-Tanaka E."/>
            <person name="Itagaki H."/>
            <person name="Hosoya T."/>
            <person name="Hosaka K."/>
        </authorList>
    </citation>
    <scope>NUCLEOTIDE SEQUENCE</scope>
    <source>
        <strain evidence="4">MO-923</strain>
    </source>
</reference>
<dbReference type="CDD" id="cd03441">
    <property type="entry name" value="R_hydratase_like"/>
    <property type="match status" value="1"/>
</dbReference>
<feature type="coiled-coil region" evidence="1">
    <location>
        <begin position="467"/>
        <end position="494"/>
    </location>
</feature>
<dbReference type="PANTHER" id="PTHR28152">
    <property type="entry name" value="HYDROXYACYL-THIOESTER DEHYDRATASE TYPE 2, MITOCHONDRIAL"/>
    <property type="match status" value="1"/>
</dbReference>
<feature type="domain" description="FAS1-like dehydratase" evidence="3">
    <location>
        <begin position="224"/>
        <end position="269"/>
    </location>
</feature>
<organism evidence="4 5">
    <name type="scientific">Clathrus columnatus</name>
    <dbReference type="NCBI Taxonomy" id="1419009"/>
    <lineage>
        <taxon>Eukaryota</taxon>
        <taxon>Fungi</taxon>
        <taxon>Dikarya</taxon>
        <taxon>Basidiomycota</taxon>
        <taxon>Agaricomycotina</taxon>
        <taxon>Agaricomycetes</taxon>
        <taxon>Phallomycetidae</taxon>
        <taxon>Phallales</taxon>
        <taxon>Clathraceae</taxon>
        <taxon>Clathrus</taxon>
    </lineage>
</organism>
<dbReference type="Gene3D" id="3.10.129.10">
    <property type="entry name" value="Hotdog Thioesterase"/>
    <property type="match status" value="1"/>
</dbReference>
<proteinExistence type="predicted"/>
<evidence type="ECO:0000256" key="2">
    <source>
        <dbReference type="SAM" id="MobiDB-lite"/>
    </source>
</evidence>
<feature type="compositionally biased region" description="Basic and acidic residues" evidence="2">
    <location>
        <begin position="414"/>
        <end position="423"/>
    </location>
</feature>
<keyword evidence="5" id="KW-1185">Reference proteome</keyword>
<feature type="region of interest" description="Disordered" evidence="2">
    <location>
        <begin position="394"/>
        <end position="423"/>
    </location>
</feature>
<evidence type="ECO:0000313" key="5">
    <source>
        <dbReference type="Proteomes" id="UP001050691"/>
    </source>
</evidence>
<dbReference type="AlphaFoldDB" id="A0AAV5A442"/>
<evidence type="ECO:0000259" key="3">
    <source>
        <dbReference type="Pfam" id="PF13452"/>
    </source>
</evidence>
<evidence type="ECO:0000256" key="1">
    <source>
        <dbReference type="SAM" id="Coils"/>
    </source>
</evidence>
<protein>
    <recommendedName>
        <fullName evidence="3">FAS1-like dehydratase domain-containing protein</fullName>
    </recommendedName>
</protein>
<name>A0AAV5A442_9AGAM</name>
<keyword evidence="1" id="KW-0175">Coiled coil</keyword>
<dbReference type="Proteomes" id="UP001050691">
    <property type="component" value="Unassembled WGS sequence"/>
</dbReference>